<dbReference type="PANTHER" id="PTHR32015">
    <property type="entry name" value="FASTING INDUCED LIPASE"/>
    <property type="match status" value="1"/>
</dbReference>
<dbReference type="Pfam" id="PF01674">
    <property type="entry name" value="Lipase_2"/>
    <property type="match status" value="1"/>
</dbReference>
<reference evidence="2" key="1">
    <citation type="submission" date="2023-10" db="EMBL/GenBank/DDBJ databases">
        <title>Genome assembly of Pristionchus species.</title>
        <authorList>
            <person name="Yoshida K."/>
            <person name="Sommer R.J."/>
        </authorList>
    </citation>
    <scope>NUCLEOTIDE SEQUENCE</scope>
    <source>
        <strain evidence="2">RS0144</strain>
    </source>
</reference>
<dbReference type="GO" id="GO:0016298">
    <property type="term" value="F:lipase activity"/>
    <property type="evidence" value="ECO:0007669"/>
    <property type="project" value="TreeGrafter"/>
</dbReference>
<dbReference type="GO" id="GO:0016042">
    <property type="term" value="P:lipid catabolic process"/>
    <property type="evidence" value="ECO:0007669"/>
    <property type="project" value="InterPro"/>
</dbReference>
<comment type="caution">
    <text evidence="2">The sequence shown here is derived from an EMBL/GenBank/DDBJ whole genome shotgun (WGS) entry which is preliminary data.</text>
</comment>
<evidence type="ECO:0000313" key="3">
    <source>
        <dbReference type="Proteomes" id="UP001432027"/>
    </source>
</evidence>
<evidence type="ECO:0000313" key="2">
    <source>
        <dbReference type="EMBL" id="GMS91672.1"/>
    </source>
</evidence>
<gene>
    <name evidence="2" type="ORF">PENTCL1PPCAC_13847</name>
</gene>
<dbReference type="Gene3D" id="3.40.50.1820">
    <property type="entry name" value="alpha/beta hydrolase"/>
    <property type="match status" value="1"/>
</dbReference>
<protein>
    <recommendedName>
        <fullName evidence="4">Lipase</fullName>
    </recommendedName>
</protein>
<feature type="chain" id="PRO_5043955324" description="Lipase" evidence="1">
    <location>
        <begin position="18"/>
        <end position="299"/>
    </location>
</feature>
<keyword evidence="3" id="KW-1185">Reference proteome</keyword>
<dbReference type="EMBL" id="BTSX01000004">
    <property type="protein sequence ID" value="GMS91672.1"/>
    <property type="molecule type" value="Genomic_DNA"/>
</dbReference>
<accession>A0AAV5T9Q8</accession>
<sequence length="299" mass="33114">MIVSLFVLHAALSLSSALFTTDFTQFLDKHYGIGQRQMLERSDVEDMKGSFGGRASPNQTIDRNPVVFVHGVSHVAGSMMREAAYNYMNKGYTDAVMYATTYDNPNGDKMKWMQYTMKCDHVKRIRMLIEAVHAYTGRPVDVVAFSMGVPISRKAIMGGRCVENNEDLGGSITDKMGTYVGVAGPNKGVAPVMMGMPSPMCALAPFIPVCNPVNGLFSGFCPFKSRFIDDINHKSQYEGKRIYSIGSTIDEVVGHMICFDVTTRIGGQNGEKIYRDKKHDATFKDSFDIQMAMLNGQPF</sequence>
<dbReference type="InterPro" id="IPR002918">
    <property type="entry name" value="Lipase_EstA/Esterase_EstB"/>
</dbReference>
<keyword evidence="1" id="KW-0732">Signal</keyword>
<evidence type="ECO:0000256" key="1">
    <source>
        <dbReference type="SAM" id="SignalP"/>
    </source>
</evidence>
<dbReference type="Proteomes" id="UP001432027">
    <property type="component" value="Unassembled WGS sequence"/>
</dbReference>
<dbReference type="PANTHER" id="PTHR32015:SF5">
    <property type="entry name" value="LIPASE RELATED"/>
    <property type="match status" value="1"/>
</dbReference>
<dbReference type="InterPro" id="IPR029058">
    <property type="entry name" value="AB_hydrolase_fold"/>
</dbReference>
<feature type="signal peptide" evidence="1">
    <location>
        <begin position="1"/>
        <end position="17"/>
    </location>
</feature>
<organism evidence="2 3">
    <name type="scientific">Pristionchus entomophagus</name>
    <dbReference type="NCBI Taxonomy" id="358040"/>
    <lineage>
        <taxon>Eukaryota</taxon>
        <taxon>Metazoa</taxon>
        <taxon>Ecdysozoa</taxon>
        <taxon>Nematoda</taxon>
        <taxon>Chromadorea</taxon>
        <taxon>Rhabditida</taxon>
        <taxon>Rhabditina</taxon>
        <taxon>Diplogasteromorpha</taxon>
        <taxon>Diplogasteroidea</taxon>
        <taxon>Neodiplogasteridae</taxon>
        <taxon>Pristionchus</taxon>
    </lineage>
</organism>
<dbReference type="SUPFAM" id="SSF53474">
    <property type="entry name" value="alpha/beta-Hydrolases"/>
    <property type="match status" value="1"/>
</dbReference>
<name>A0AAV5T9Q8_9BILA</name>
<proteinExistence type="predicted"/>
<dbReference type="AlphaFoldDB" id="A0AAV5T9Q8"/>
<evidence type="ECO:0008006" key="4">
    <source>
        <dbReference type="Google" id="ProtNLM"/>
    </source>
</evidence>